<comment type="cofactor">
    <cofactor evidence="1">
        <name>Mn(2+)</name>
        <dbReference type="ChEBI" id="CHEBI:29035"/>
    </cofactor>
</comment>
<dbReference type="PROSITE" id="PS51462">
    <property type="entry name" value="NUDIX"/>
    <property type="match status" value="1"/>
</dbReference>
<comment type="cofactor">
    <cofactor evidence="2">
        <name>Mg(2+)</name>
        <dbReference type="ChEBI" id="CHEBI:18420"/>
    </cofactor>
</comment>
<reference evidence="9" key="1">
    <citation type="journal article" date="2019" name="Int. J. Syst. Evol. Microbiol.">
        <title>The Global Catalogue of Microorganisms (GCM) 10K type strain sequencing project: providing services to taxonomists for standard genome sequencing and annotation.</title>
        <authorList>
            <consortium name="The Broad Institute Genomics Platform"/>
            <consortium name="The Broad Institute Genome Sequencing Center for Infectious Disease"/>
            <person name="Wu L."/>
            <person name="Ma J."/>
        </authorList>
    </citation>
    <scope>NUCLEOTIDE SEQUENCE [LARGE SCALE GENOMIC DNA]</scope>
    <source>
        <strain evidence="9">CECT 8482</strain>
    </source>
</reference>
<dbReference type="RefSeq" id="WP_377684892.1">
    <property type="nucleotide sequence ID" value="NZ_JBHMDZ010000006.1"/>
</dbReference>
<dbReference type="PANTHER" id="PTHR12992">
    <property type="entry name" value="NUDIX HYDROLASE"/>
    <property type="match status" value="1"/>
</dbReference>
<proteinExistence type="predicted"/>
<name>A0ABT8DAB8_9RHOB</name>
<evidence type="ECO:0000256" key="4">
    <source>
        <dbReference type="ARBA" id="ARBA00022801"/>
    </source>
</evidence>
<dbReference type="EC" id="3.6.1.55" evidence="8"/>
<dbReference type="CDD" id="cd03426">
    <property type="entry name" value="NUDIX_CoAse_Nudt7"/>
    <property type="match status" value="1"/>
</dbReference>
<dbReference type="PANTHER" id="PTHR12992:SF11">
    <property type="entry name" value="MITOCHONDRIAL COENZYME A DIPHOSPHATASE NUDT8"/>
    <property type="match status" value="1"/>
</dbReference>
<keyword evidence="9" id="KW-1185">Reference proteome</keyword>
<evidence type="ECO:0000259" key="7">
    <source>
        <dbReference type="PROSITE" id="PS51462"/>
    </source>
</evidence>
<sequence>MPAPKAMINQRAAGFPLRDRLLAALAVPSGESSDFELMPGVSPPEMDWRAAGVLMAFSATSGDLVLTKRSSSLRHHPGQIALPGGKVDPGDADETAAALREAHEEVGLAPEQVEVLGALPPHRTVTGFAMTPVLGLIHGPFTPVPEAGEVAEVFTVPFTHIADPARYRIERRLWRGDWRAYQTVPFGPYYIWGATARVLQSLARRLNA</sequence>
<keyword evidence="4 8" id="KW-0378">Hydrolase</keyword>
<dbReference type="InterPro" id="IPR015797">
    <property type="entry name" value="NUDIX_hydrolase-like_dom_sf"/>
</dbReference>
<organism evidence="8 9">
    <name type="scientific">Paracoccus cavernae</name>
    <dbReference type="NCBI Taxonomy" id="1571207"/>
    <lineage>
        <taxon>Bacteria</taxon>
        <taxon>Pseudomonadati</taxon>
        <taxon>Pseudomonadota</taxon>
        <taxon>Alphaproteobacteria</taxon>
        <taxon>Rhodobacterales</taxon>
        <taxon>Paracoccaceae</taxon>
        <taxon>Paracoccus</taxon>
    </lineage>
</organism>
<dbReference type="InterPro" id="IPR045121">
    <property type="entry name" value="CoAse"/>
</dbReference>
<evidence type="ECO:0000256" key="2">
    <source>
        <dbReference type="ARBA" id="ARBA00001946"/>
    </source>
</evidence>
<accession>A0ABT8DAB8</accession>
<feature type="domain" description="Nudix hydrolase" evidence="7">
    <location>
        <begin position="47"/>
        <end position="186"/>
    </location>
</feature>
<keyword evidence="5" id="KW-0460">Magnesium</keyword>
<dbReference type="InterPro" id="IPR000086">
    <property type="entry name" value="NUDIX_hydrolase_dom"/>
</dbReference>
<evidence type="ECO:0000256" key="1">
    <source>
        <dbReference type="ARBA" id="ARBA00001936"/>
    </source>
</evidence>
<evidence type="ECO:0000256" key="5">
    <source>
        <dbReference type="ARBA" id="ARBA00022842"/>
    </source>
</evidence>
<keyword evidence="3" id="KW-0479">Metal-binding</keyword>
<dbReference type="Proteomes" id="UP001243846">
    <property type="component" value="Unassembled WGS sequence"/>
</dbReference>
<dbReference type="Gene3D" id="3.90.79.10">
    <property type="entry name" value="Nucleoside Triphosphate Pyrophosphohydrolase"/>
    <property type="match status" value="1"/>
</dbReference>
<gene>
    <name evidence="8" type="ORF">QWZ10_18930</name>
</gene>
<dbReference type="EMBL" id="JAUFRC010000001">
    <property type="protein sequence ID" value="MDN3713276.1"/>
    <property type="molecule type" value="Genomic_DNA"/>
</dbReference>
<dbReference type="Pfam" id="PF00293">
    <property type="entry name" value="NUDIX"/>
    <property type="match status" value="1"/>
</dbReference>
<dbReference type="SUPFAM" id="SSF55811">
    <property type="entry name" value="Nudix"/>
    <property type="match status" value="1"/>
</dbReference>
<evidence type="ECO:0000313" key="9">
    <source>
        <dbReference type="Proteomes" id="UP001243846"/>
    </source>
</evidence>
<keyword evidence="6" id="KW-0464">Manganese</keyword>
<protein>
    <submittedName>
        <fullName evidence="8">CoA pyrophosphatase</fullName>
        <ecNumber evidence="8">3.6.1.55</ecNumber>
    </submittedName>
</protein>
<evidence type="ECO:0000256" key="3">
    <source>
        <dbReference type="ARBA" id="ARBA00022723"/>
    </source>
</evidence>
<evidence type="ECO:0000256" key="6">
    <source>
        <dbReference type="ARBA" id="ARBA00023211"/>
    </source>
</evidence>
<comment type="caution">
    <text evidence="8">The sequence shown here is derived from an EMBL/GenBank/DDBJ whole genome shotgun (WGS) entry which is preliminary data.</text>
</comment>
<evidence type="ECO:0000313" key="8">
    <source>
        <dbReference type="EMBL" id="MDN3713276.1"/>
    </source>
</evidence>
<dbReference type="GO" id="GO:0035539">
    <property type="term" value="F:8-oxo-7,8-dihydrodeoxyguanosine triphosphate pyrophosphatase activity"/>
    <property type="evidence" value="ECO:0007669"/>
    <property type="project" value="UniProtKB-EC"/>
</dbReference>